<reference evidence="5 6" key="1">
    <citation type="submission" date="2016-03" db="EMBL/GenBank/DDBJ databases">
        <title>How can Kluyveromyces marxianus grow so fast - potential evolutionary course in Saccharomyces Complex revealed by comparative genomics.</title>
        <authorList>
            <person name="Mo W."/>
            <person name="Lu W."/>
            <person name="Yang X."/>
            <person name="Qi J."/>
            <person name="Lv H."/>
        </authorList>
    </citation>
    <scope>NUCLEOTIDE SEQUENCE [LARGE SCALE GENOMIC DNA]</scope>
    <source>
        <strain evidence="5 6">FIM1</strain>
    </source>
</reference>
<dbReference type="EMBL" id="CP015056">
    <property type="protein sequence ID" value="QGN15482.1"/>
    <property type="molecule type" value="Genomic_DNA"/>
</dbReference>
<proteinExistence type="inferred from homology"/>
<dbReference type="Gene3D" id="1.20.58.90">
    <property type="match status" value="1"/>
</dbReference>
<comment type="similarity">
    <text evidence="1 3">Belongs to the TBCA family.</text>
</comment>
<dbReference type="Pfam" id="PF02970">
    <property type="entry name" value="TBCA"/>
    <property type="match status" value="1"/>
</dbReference>
<comment type="subunit">
    <text evidence="3">Supercomplex made of cofactors A to E. Cofactors A and D function by capturing and stabilizing tubulin in a quasi-native conformation. Cofactor E binds to the cofactor D-tubulin complex; interaction with cofactor C then causes the release of tubulin polypeptides that are committed to the native state.</text>
</comment>
<dbReference type="Proteomes" id="UP000422736">
    <property type="component" value="Chromosome 3"/>
</dbReference>
<evidence type="ECO:0000256" key="2">
    <source>
        <dbReference type="ARBA" id="ARBA00023186"/>
    </source>
</evidence>
<dbReference type="InterPro" id="IPR004226">
    <property type="entry name" value="TBCA"/>
</dbReference>
<evidence type="ECO:0000256" key="3">
    <source>
        <dbReference type="RuleBase" id="RU364030"/>
    </source>
</evidence>
<keyword evidence="2 3" id="KW-0143">Chaperone</keyword>
<keyword evidence="4" id="KW-0175">Coiled coil</keyword>
<accession>A0ABX6ETW4</accession>
<dbReference type="SUPFAM" id="SSF46988">
    <property type="entry name" value="Tubulin chaperone cofactor A"/>
    <property type="match status" value="1"/>
</dbReference>
<keyword evidence="6" id="KW-1185">Reference proteome</keyword>
<evidence type="ECO:0000256" key="4">
    <source>
        <dbReference type="SAM" id="Coils"/>
    </source>
</evidence>
<name>A0ABX6ETW4_KLUMA</name>
<organism evidence="5 6">
    <name type="scientific">Kluyveromyces marxianus</name>
    <name type="common">Yeast</name>
    <name type="synonym">Candida kefyr</name>
    <dbReference type="NCBI Taxonomy" id="4911"/>
    <lineage>
        <taxon>Eukaryota</taxon>
        <taxon>Fungi</taxon>
        <taxon>Dikarya</taxon>
        <taxon>Ascomycota</taxon>
        <taxon>Saccharomycotina</taxon>
        <taxon>Saccharomycetes</taxon>
        <taxon>Saccharomycetales</taxon>
        <taxon>Saccharomycetaceae</taxon>
        <taxon>Kluyveromyces</taxon>
    </lineage>
</organism>
<keyword evidence="3" id="KW-0963">Cytoplasm</keyword>
<dbReference type="PANTHER" id="PTHR21500:SF0">
    <property type="entry name" value="TUBULIN-SPECIFIC CHAPERONE A"/>
    <property type="match status" value="1"/>
</dbReference>
<evidence type="ECO:0000313" key="5">
    <source>
        <dbReference type="EMBL" id="QGN15482.1"/>
    </source>
</evidence>
<evidence type="ECO:0000256" key="1">
    <source>
        <dbReference type="ARBA" id="ARBA00006806"/>
    </source>
</evidence>
<keyword evidence="3" id="KW-0206">Cytoskeleton</keyword>
<gene>
    <name evidence="5" type="primary">RBL2</name>
    <name evidence="5" type="ORF">FIM1_2173</name>
</gene>
<feature type="coiled-coil region" evidence="4">
    <location>
        <begin position="6"/>
        <end position="40"/>
    </location>
</feature>
<dbReference type="InterPro" id="IPR036126">
    <property type="entry name" value="TBCA_sf"/>
</dbReference>
<dbReference type="PANTHER" id="PTHR21500">
    <property type="entry name" value="TUBULIN-SPECIFIC CHAPERONE A"/>
    <property type="match status" value="1"/>
</dbReference>
<comment type="subcellular location">
    <subcellularLocation>
        <location evidence="3">Cytoplasm</location>
        <location evidence="3">Cytoskeleton</location>
    </subcellularLocation>
</comment>
<reference evidence="5 6" key="2">
    <citation type="submission" date="2019-11" db="EMBL/GenBank/DDBJ databases">
        <authorList>
            <person name="Lu H."/>
        </authorList>
    </citation>
    <scope>NUCLEOTIDE SEQUENCE [LARGE SCALE GENOMIC DNA]</scope>
    <source>
        <strain evidence="5 6">FIM1</strain>
    </source>
</reference>
<sequence length="105" mass="12429">MAPTQLEIKERALKRLCKEEKFYQKELEDQKEHVKKLEADPSVDSYDLKKQIEVQQDTERLLPELYKKIREFRDDLEKFLESYEGTEDLEPAKAAIAEADILLSK</sequence>
<evidence type="ECO:0000313" key="6">
    <source>
        <dbReference type="Proteomes" id="UP000422736"/>
    </source>
</evidence>
<protein>
    <recommendedName>
        <fullName evidence="3">Tubulin-specific chaperone A</fullName>
    </recommendedName>
</protein>
<keyword evidence="3" id="KW-0493">Microtubule</keyword>